<proteinExistence type="predicted"/>
<sequence>MQPRCTAVPLNQLALNQYSSFPYFSQWLHASSGTVW</sequence>
<evidence type="ECO:0000313" key="1">
    <source>
        <dbReference type="EMBL" id="JAH91746.1"/>
    </source>
</evidence>
<dbReference type="EMBL" id="GBXM01016831">
    <property type="protein sequence ID" value="JAH91746.1"/>
    <property type="molecule type" value="Transcribed_RNA"/>
</dbReference>
<name>A0A0E9WN90_ANGAN</name>
<protein>
    <submittedName>
        <fullName evidence="1">Uncharacterized protein</fullName>
    </submittedName>
</protein>
<organism evidence="1">
    <name type="scientific">Anguilla anguilla</name>
    <name type="common">European freshwater eel</name>
    <name type="synonym">Muraena anguilla</name>
    <dbReference type="NCBI Taxonomy" id="7936"/>
    <lineage>
        <taxon>Eukaryota</taxon>
        <taxon>Metazoa</taxon>
        <taxon>Chordata</taxon>
        <taxon>Craniata</taxon>
        <taxon>Vertebrata</taxon>
        <taxon>Euteleostomi</taxon>
        <taxon>Actinopterygii</taxon>
        <taxon>Neopterygii</taxon>
        <taxon>Teleostei</taxon>
        <taxon>Anguilliformes</taxon>
        <taxon>Anguillidae</taxon>
        <taxon>Anguilla</taxon>
    </lineage>
</organism>
<dbReference type="AlphaFoldDB" id="A0A0E9WN90"/>
<reference evidence="1" key="2">
    <citation type="journal article" date="2015" name="Fish Shellfish Immunol.">
        <title>Early steps in the European eel (Anguilla anguilla)-Vibrio vulnificus interaction in the gills: Role of the RtxA13 toxin.</title>
        <authorList>
            <person name="Callol A."/>
            <person name="Pajuelo D."/>
            <person name="Ebbesson L."/>
            <person name="Teles M."/>
            <person name="MacKenzie S."/>
            <person name="Amaro C."/>
        </authorList>
    </citation>
    <scope>NUCLEOTIDE SEQUENCE</scope>
</reference>
<accession>A0A0E9WN90</accession>
<reference evidence="1" key="1">
    <citation type="submission" date="2014-11" db="EMBL/GenBank/DDBJ databases">
        <authorList>
            <person name="Amaro Gonzalez C."/>
        </authorList>
    </citation>
    <scope>NUCLEOTIDE SEQUENCE</scope>
</reference>